<proteinExistence type="predicted"/>
<dbReference type="AlphaFoldDB" id="A0A644ZCX6"/>
<name>A0A644ZCX6_9ZZZZ</name>
<accession>A0A644ZCX6</accession>
<protein>
    <recommendedName>
        <fullName evidence="2">Lipoprotein</fullName>
    </recommendedName>
</protein>
<gene>
    <name evidence="1" type="ORF">SDC9_85350</name>
</gene>
<evidence type="ECO:0008006" key="2">
    <source>
        <dbReference type="Google" id="ProtNLM"/>
    </source>
</evidence>
<organism evidence="1">
    <name type="scientific">bioreactor metagenome</name>
    <dbReference type="NCBI Taxonomy" id="1076179"/>
    <lineage>
        <taxon>unclassified sequences</taxon>
        <taxon>metagenomes</taxon>
        <taxon>ecological metagenomes</taxon>
    </lineage>
</organism>
<reference evidence="1" key="1">
    <citation type="submission" date="2019-08" db="EMBL/GenBank/DDBJ databases">
        <authorList>
            <person name="Kucharzyk K."/>
            <person name="Murdoch R.W."/>
            <person name="Higgins S."/>
            <person name="Loffler F."/>
        </authorList>
    </citation>
    <scope>NUCLEOTIDE SEQUENCE</scope>
</reference>
<dbReference type="EMBL" id="VSSQ01008384">
    <property type="protein sequence ID" value="MPM38720.1"/>
    <property type="molecule type" value="Genomic_DNA"/>
</dbReference>
<comment type="caution">
    <text evidence="1">The sequence shown here is derived from an EMBL/GenBank/DDBJ whole genome shotgun (WGS) entry which is preliminary data.</text>
</comment>
<dbReference type="PROSITE" id="PS51257">
    <property type="entry name" value="PROKAR_LIPOPROTEIN"/>
    <property type="match status" value="1"/>
</dbReference>
<sequence>MKKKLIPVLIAVMLVFLCACNKPHDASFTDTLPYDSKSGCSWVARLVSGSTGEVGISQTYRADETYALMGADGVIENVFTGLTPGIAIVRLYYVDASWDGFRSTASGVAYYEFEVYDDLTINLLYSEVELPDTY</sequence>
<evidence type="ECO:0000313" key="1">
    <source>
        <dbReference type="EMBL" id="MPM38720.1"/>
    </source>
</evidence>